<keyword evidence="3 7" id="KW-0812">Transmembrane</keyword>
<evidence type="ECO:0000256" key="5">
    <source>
        <dbReference type="ARBA" id="ARBA00023136"/>
    </source>
</evidence>
<comment type="similarity">
    <text evidence="6">Belongs to the exbB/tolQ family.</text>
</comment>
<comment type="caution">
    <text evidence="9">The sequence shown here is derived from an EMBL/GenBank/DDBJ whole genome shotgun (WGS) entry which is preliminary data.</text>
</comment>
<dbReference type="PANTHER" id="PTHR30625:SF3">
    <property type="entry name" value="TOL-PAL SYSTEM PROTEIN TOLQ"/>
    <property type="match status" value="1"/>
</dbReference>
<proteinExistence type="inferred from homology"/>
<evidence type="ECO:0000313" key="9">
    <source>
        <dbReference type="EMBL" id="RJP56487.1"/>
    </source>
</evidence>
<keyword evidence="6" id="KW-0813">Transport</keyword>
<gene>
    <name evidence="9" type="ORF">C4541_12205</name>
</gene>
<evidence type="ECO:0000256" key="6">
    <source>
        <dbReference type="RuleBase" id="RU004057"/>
    </source>
</evidence>
<dbReference type="EMBL" id="QZJZ01000094">
    <property type="protein sequence ID" value="RJP56487.1"/>
    <property type="molecule type" value="Genomic_DNA"/>
</dbReference>
<dbReference type="InterPro" id="IPR002898">
    <property type="entry name" value="MotA_ExbB_proton_chnl"/>
</dbReference>
<dbReference type="GO" id="GO:0005886">
    <property type="term" value="C:plasma membrane"/>
    <property type="evidence" value="ECO:0007669"/>
    <property type="project" value="UniProtKB-SubCell"/>
</dbReference>
<feature type="transmembrane region" description="Helical" evidence="7">
    <location>
        <begin position="20"/>
        <end position="40"/>
    </location>
</feature>
<dbReference type="InterPro" id="IPR050790">
    <property type="entry name" value="ExbB/TolQ_transport"/>
</dbReference>
<dbReference type="GO" id="GO:0017038">
    <property type="term" value="P:protein import"/>
    <property type="evidence" value="ECO:0007669"/>
    <property type="project" value="TreeGrafter"/>
</dbReference>
<comment type="subcellular location">
    <subcellularLocation>
        <location evidence="1">Cell membrane</location>
        <topology evidence="1">Multi-pass membrane protein</topology>
    </subcellularLocation>
    <subcellularLocation>
        <location evidence="6">Membrane</location>
        <topology evidence="6">Multi-pass membrane protein</topology>
    </subcellularLocation>
</comment>
<organism evidence="9 10">
    <name type="scientific">Candidatus Auribacter fodinae</name>
    <dbReference type="NCBI Taxonomy" id="2093366"/>
    <lineage>
        <taxon>Bacteria</taxon>
        <taxon>Pseudomonadati</taxon>
        <taxon>Candidatus Auribacterota</taxon>
        <taxon>Candidatus Auribacteria</taxon>
        <taxon>Candidatus Auribacterales</taxon>
        <taxon>Candidatus Auribacteraceae</taxon>
        <taxon>Candidatus Auribacter</taxon>
    </lineage>
</organism>
<feature type="transmembrane region" description="Helical" evidence="7">
    <location>
        <begin position="175"/>
        <end position="197"/>
    </location>
</feature>
<evidence type="ECO:0000256" key="1">
    <source>
        <dbReference type="ARBA" id="ARBA00004651"/>
    </source>
</evidence>
<name>A0A3A4R0Z3_9BACT</name>
<keyword evidence="4 7" id="KW-1133">Transmembrane helix</keyword>
<accession>A0A3A4R0Z3</accession>
<keyword evidence="2" id="KW-1003">Cell membrane</keyword>
<dbReference type="Proteomes" id="UP000266426">
    <property type="component" value="Unassembled WGS sequence"/>
</dbReference>
<evidence type="ECO:0000259" key="8">
    <source>
        <dbReference type="Pfam" id="PF01618"/>
    </source>
</evidence>
<dbReference type="PANTHER" id="PTHR30625">
    <property type="entry name" value="PROTEIN TOLQ"/>
    <property type="match status" value="1"/>
</dbReference>
<evidence type="ECO:0000256" key="4">
    <source>
        <dbReference type="ARBA" id="ARBA00022989"/>
    </source>
</evidence>
<reference evidence="9 10" key="1">
    <citation type="journal article" date="2017" name="ISME J.">
        <title>Energy and carbon metabolisms in a deep terrestrial subsurface fluid microbial community.</title>
        <authorList>
            <person name="Momper L."/>
            <person name="Jungbluth S.P."/>
            <person name="Lee M.D."/>
            <person name="Amend J.P."/>
        </authorList>
    </citation>
    <scope>NUCLEOTIDE SEQUENCE [LARGE SCALE GENOMIC DNA]</scope>
    <source>
        <strain evidence="9">SURF_26</strain>
    </source>
</reference>
<sequence length="224" mass="24651">MSHPLITSFTSSGPIGQGIMIILLILSITAWSVIIEKLIFFRKLNREGREFLDFFRGSVNSLEKAFQNSNQTNASLLSAVFSTGIKELRKITSSDTRYTSLTKSQQNDLELSLKRIMSQKAQTLERNMIILATSANISPLLGLLGTVYGLLIAFYDMGRMGSASIDAVAPGISEALITTVIGLFVAIPSGVGYNYLLNSIRNLMIDMENFATEFLSLVERGHNE</sequence>
<protein>
    <recommendedName>
        <fullName evidence="8">MotA/TolQ/ExbB proton channel domain-containing protein</fullName>
    </recommendedName>
</protein>
<evidence type="ECO:0000256" key="2">
    <source>
        <dbReference type="ARBA" id="ARBA00022475"/>
    </source>
</evidence>
<evidence type="ECO:0000256" key="7">
    <source>
        <dbReference type="SAM" id="Phobius"/>
    </source>
</evidence>
<keyword evidence="5 7" id="KW-0472">Membrane</keyword>
<dbReference type="AlphaFoldDB" id="A0A3A4R0Z3"/>
<dbReference type="Pfam" id="PF01618">
    <property type="entry name" value="MotA_ExbB"/>
    <property type="match status" value="1"/>
</dbReference>
<keyword evidence="6" id="KW-0653">Protein transport</keyword>
<feature type="domain" description="MotA/TolQ/ExbB proton channel" evidence="8">
    <location>
        <begin position="79"/>
        <end position="208"/>
    </location>
</feature>
<feature type="transmembrane region" description="Helical" evidence="7">
    <location>
        <begin position="129"/>
        <end position="155"/>
    </location>
</feature>
<evidence type="ECO:0000256" key="3">
    <source>
        <dbReference type="ARBA" id="ARBA00022692"/>
    </source>
</evidence>
<evidence type="ECO:0000313" key="10">
    <source>
        <dbReference type="Proteomes" id="UP000266426"/>
    </source>
</evidence>